<evidence type="ECO:0000256" key="2">
    <source>
        <dbReference type="ARBA" id="ARBA00022763"/>
    </source>
</evidence>
<dbReference type="PANTHER" id="PTHR10429">
    <property type="entry name" value="DNA-3-METHYLADENINE GLYCOSYLASE"/>
    <property type="match status" value="1"/>
</dbReference>
<dbReference type="OrthoDB" id="9794313at2"/>
<organism evidence="7 8">
    <name type="scientific">Georgenia thermotolerans</name>
    <dbReference type="NCBI Taxonomy" id="527326"/>
    <lineage>
        <taxon>Bacteria</taxon>
        <taxon>Bacillati</taxon>
        <taxon>Actinomycetota</taxon>
        <taxon>Actinomycetes</taxon>
        <taxon>Micrococcales</taxon>
        <taxon>Bogoriellaceae</taxon>
        <taxon>Georgenia</taxon>
    </lineage>
</organism>
<dbReference type="GO" id="GO:0003677">
    <property type="term" value="F:DNA binding"/>
    <property type="evidence" value="ECO:0007669"/>
    <property type="project" value="InterPro"/>
</dbReference>
<dbReference type="GO" id="GO:0003905">
    <property type="term" value="F:alkylbase DNA N-glycosylase activity"/>
    <property type="evidence" value="ECO:0007669"/>
    <property type="project" value="InterPro"/>
</dbReference>
<dbReference type="EC" id="3.2.2.-" evidence="5"/>
<dbReference type="InterPro" id="IPR036995">
    <property type="entry name" value="MPG_sf"/>
</dbReference>
<dbReference type="Gene3D" id="3.10.300.10">
    <property type="entry name" value="Methylpurine-DNA glycosylase (MPG)"/>
    <property type="match status" value="1"/>
</dbReference>
<feature type="region of interest" description="Disordered" evidence="6">
    <location>
        <begin position="64"/>
        <end position="85"/>
    </location>
</feature>
<feature type="compositionally biased region" description="Gly residues" evidence="6">
    <location>
        <begin position="1"/>
        <end position="20"/>
    </location>
</feature>
<evidence type="ECO:0000313" key="8">
    <source>
        <dbReference type="Proteomes" id="UP000451860"/>
    </source>
</evidence>
<keyword evidence="8" id="KW-1185">Reference proteome</keyword>
<keyword evidence="7" id="KW-0326">Glycosidase</keyword>
<dbReference type="EMBL" id="WHJE01000129">
    <property type="protein sequence ID" value="KAE8762736.1"/>
    <property type="molecule type" value="Genomic_DNA"/>
</dbReference>
<dbReference type="InterPro" id="IPR003180">
    <property type="entry name" value="MPG"/>
</dbReference>
<comment type="similarity">
    <text evidence="1 5">Belongs to the DNA glycosylase MPG family.</text>
</comment>
<dbReference type="Pfam" id="PF02245">
    <property type="entry name" value="Pur_DNA_glyco"/>
    <property type="match status" value="1"/>
</dbReference>
<dbReference type="NCBIfam" id="NF002003">
    <property type="entry name" value="PRK00802.1-3"/>
    <property type="match status" value="1"/>
</dbReference>
<dbReference type="NCBIfam" id="TIGR00567">
    <property type="entry name" value="3mg"/>
    <property type="match status" value="1"/>
</dbReference>
<evidence type="ECO:0000256" key="6">
    <source>
        <dbReference type="SAM" id="MobiDB-lite"/>
    </source>
</evidence>
<proteinExistence type="inferred from homology"/>
<dbReference type="InterPro" id="IPR011034">
    <property type="entry name" value="Formyl_transferase-like_C_sf"/>
</dbReference>
<accession>A0A7J5UK83</accession>
<dbReference type="AlphaFoldDB" id="A0A7J5UK83"/>
<keyword evidence="3 5" id="KW-0378">Hydrolase</keyword>
<dbReference type="CDD" id="cd00540">
    <property type="entry name" value="AAG"/>
    <property type="match status" value="1"/>
</dbReference>
<dbReference type="SUPFAM" id="SSF50486">
    <property type="entry name" value="FMT C-terminal domain-like"/>
    <property type="match status" value="1"/>
</dbReference>
<dbReference type="GO" id="GO:0006284">
    <property type="term" value="P:base-excision repair"/>
    <property type="evidence" value="ECO:0007669"/>
    <property type="project" value="InterPro"/>
</dbReference>
<keyword evidence="4 5" id="KW-0234">DNA repair</keyword>
<comment type="caution">
    <text evidence="7">The sequence shown here is derived from an EMBL/GenBank/DDBJ whole genome shotgun (WGS) entry which is preliminary data.</text>
</comment>
<name>A0A7J5UK83_9MICO</name>
<evidence type="ECO:0000256" key="3">
    <source>
        <dbReference type="ARBA" id="ARBA00022801"/>
    </source>
</evidence>
<dbReference type="PANTHER" id="PTHR10429:SF0">
    <property type="entry name" value="DNA-3-METHYLADENINE GLYCOSYLASE"/>
    <property type="match status" value="1"/>
</dbReference>
<evidence type="ECO:0000256" key="4">
    <source>
        <dbReference type="ARBA" id="ARBA00023204"/>
    </source>
</evidence>
<evidence type="ECO:0000256" key="5">
    <source>
        <dbReference type="HAMAP-Rule" id="MF_00527"/>
    </source>
</evidence>
<gene>
    <name evidence="7" type="ORF">GB883_17830</name>
</gene>
<keyword evidence="2 5" id="KW-0227">DNA damage</keyword>
<reference evidence="7 8" key="1">
    <citation type="submission" date="2019-10" db="EMBL/GenBank/DDBJ databases">
        <title>Georgenia wutianyii sp. nov. and Georgenia yuyongxinii sp. nov. isolated from plateau pika (Ochotona curzoniae) in the Qinghai-Tibet plateau of China.</title>
        <authorList>
            <person name="Tian Z."/>
        </authorList>
    </citation>
    <scope>NUCLEOTIDE SEQUENCE [LARGE SCALE GENOMIC DNA]</scope>
    <source>
        <strain evidence="7 8">DSM 21501</strain>
    </source>
</reference>
<protein>
    <recommendedName>
        <fullName evidence="5">Putative 3-methyladenine DNA glycosylase</fullName>
        <ecNumber evidence="5">3.2.2.-</ecNumber>
    </recommendedName>
</protein>
<dbReference type="HAMAP" id="MF_00527">
    <property type="entry name" value="3MGH"/>
    <property type="match status" value="1"/>
</dbReference>
<evidence type="ECO:0000256" key="1">
    <source>
        <dbReference type="ARBA" id="ARBA00009232"/>
    </source>
</evidence>
<dbReference type="RefSeq" id="WP_152203370.1">
    <property type="nucleotide sequence ID" value="NZ_VUKF01000026.1"/>
</dbReference>
<dbReference type="Proteomes" id="UP000451860">
    <property type="component" value="Unassembled WGS sequence"/>
</dbReference>
<evidence type="ECO:0000313" key="7">
    <source>
        <dbReference type="EMBL" id="KAE8762736.1"/>
    </source>
</evidence>
<sequence>MSGATGGGSGEADGGGGAADGAGRRSTGPNVSASPGAGEDWAALLRHTALDVAPRLLGSVLTVREPAPAGDASRPGGGEEGDGGERVGVVSIRLTEVEAYCGEVDPGSHAFRGRTTRNAPMFEGGGRLYVYFSYGMHWCANLVCGPAGQASAVLLRGGEVVAGHDLARKRRRAARTDRDLARGPARLAQSLGLTGADSGLALTPGGRAELELGAPVDAARVRTGPRVGVAGPGGDAGRYPWRFWIDGEATVSTYRPAAPRRR</sequence>
<feature type="region of interest" description="Disordered" evidence="6">
    <location>
        <begin position="1"/>
        <end position="37"/>
    </location>
</feature>